<accession>A0AC35UH94</accession>
<reference evidence="2" key="1">
    <citation type="submission" date="2016-11" db="UniProtKB">
        <authorList>
            <consortium name="WormBaseParasite"/>
        </authorList>
    </citation>
    <scope>IDENTIFICATION</scope>
    <source>
        <strain evidence="2">KR3021</strain>
    </source>
</reference>
<dbReference type="Proteomes" id="UP000095286">
    <property type="component" value="Unplaced"/>
</dbReference>
<organism evidence="1 2">
    <name type="scientific">Rhabditophanes sp. KR3021</name>
    <dbReference type="NCBI Taxonomy" id="114890"/>
    <lineage>
        <taxon>Eukaryota</taxon>
        <taxon>Metazoa</taxon>
        <taxon>Ecdysozoa</taxon>
        <taxon>Nematoda</taxon>
        <taxon>Chromadorea</taxon>
        <taxon>Rhabditida</taxon>
        <taxon>Tylenchina</taxon>
        <taxon>Panagrolaimomorpha</taxon>
        <taxon>Strongyloidoidea</taxon>
        <taxon>Alloionematidae</taxon>
        <taxon>Rhabditophanes</taxon>
    </lineage>
</organism>
<sequence length="225" mass="26481">MIDNTIEYLCPYNSKSMLLQCFSREDYDMEGSKDLFMGEFMNSVDSLEDAASDSYDIWSSNDDKLSNTVDTNDFSFNHSFNSDISSLEEYGNSLQAKPFILASTFVDDPFDVVLSLRGNKYNLHKKVLKEKSQRFLRYFDESPMQHEFIIPSPFNKHEFKEIVNYFYGNECHLTISNVFGIMRIAHYYDVNDLLLDCENWLYKNLAEESKFYQKYQEIQDMTCCL</sequence>
<name>A0AC35UH94_9BILA</name>
<protein>
    <submittedName>
        <fullName evidence="2">BTB domain-containing protein</fullName>
    </submittedName>
</protein>
<evidence type="ECO:0000313" key="2">
    <source>
        <dbReference type="WBParaSite" id="RSKR_0001151600.1"/>
    </source>
</evidence>
<evidence type="ECO:0000313" key="1">
    <source>
        <dbReference type="Proteomes" id="UP000095286"/>
    </source>
</evidence>
<dbReference type="WBParaSite" id="RSKR_0001151600.1">
    <property type="protein sequence ID" value="RSKR_0001151600.1"/>
    <property type="gene ID" value="RSKR_0001151600"/>
</dbReference>
<proteinExistence type="predicted"/>